<dbReference type="EMBL" id="JAHQCS010000178">
    <property type="protein sequence ID" value="MBU9714485.1"/>
    <property type="molecule type" value="Genomic_DNA"/>
</dbReference>
<evidence type="ECO:0000259" key="2">
    <source>
        <dbReference type="SMART" id="SM00852"/>
    </source>
</evidence>
<dbReference type="HAMAP" id="MF_00226_B">
    <property type="entry name" value="CinA_B"/>
    <property type="match status" value="1"/>
</dbReference>
<dbReference type="Proteomes" id="UP000784880">
    <property type="component" value="Unassembled WGS sequence"/>
</dbReference>
<dbReference type="PANTHER" id="PTHR13939:SF0">
    <property type="entry name" value="NMN AMIDOHYDROLASE-LIKE PROTEIN YFAY"/>
    <property type="match status" value="1"/>
</dbReference>
<accession>A0ABS6JQ30</accession>
<dbReference type="InterPro" id="IPR041424">
    <property type="entry name" value="CinA_KH"/>
</dbReference>
<dbReference type="NCBIfam" id="TIGR00200">
    <property type="entry name" value="cinA_nterm"/>
    <property type="match status" value="1"/>
</dbReference>
<dbReference type="NCBIfam" id="TIGR00199">
    <property type="entry name" value="PncC_domain"/>
    <property type="match status" value="1"/>
</dbReference>
<gene>
    <name evidence="1" type="primary">cinA</name>
    <name evidence="3" type="ORF">KS419_22340</name>
</gene>
<evidence type="ECO:0000313" key="4">
    <source>
        <dbReference type="Proteomes" id="UP000784880"/>
    </source>
</evidence>
<dbReference type="InterPro" id="IPR001453">
    <property type="entry name" value="MoaB/Mog_dom"/>
</dbReference>
<keyword evidence="4" id="KW-1185">Reference proteome</keyword>
<dbReference type="NCBIfam" id="NF001813">
    <property type="entry name" value="PRK00549.1"/>
    <property type="match status" value="1"/>
</dbReference>
<comment type="similarity">
    <text evidence="1">Belongs to the CinA family.</text>
</comment>
<sequence length="418" mass="46288">MNAEIIAVGSELLLGQIVNSNAKYLSEQMAHLGINVYHHSVVGDNPDRLTDVLKVATNRSNLIIMTGGLGPTKDDLTKETVAALLGKKLVYDPETEKRMDMYFKQRNRIMTENNRKQAMIIEGSHVFTNEHGLACGIGIKTSEYQIIMLPGPPRELIPMFNKFVTPYLKGQISKVNHIQSRVLRFFDIGESQLVEIIDDLLESQTNPTIAPLASGGEVTLRLTVMGEGEEKNRNSLDEVEEKILSRLGEFFYGYGEDTLFENIVKHLKEKNKTIASAESITGGLFATEVTAINGASLVFPGSIICYSNAAKRSLLSVSNEILNDEGAVSHTCAKELAEKVRINFQSDYGISFTGVAGPDPLEGKPPGVVYMGIASKDRTVSYELKLAGSRQNIRERSAKYGAYYLLQWMRKETKKVDE</sequence>
<dbReference type="PANTHER" id="PTHR13939">
    <property type="entry name" value="NICOTINAMIDE-NUCLEOTIDE AMIDOHYDROLASE PNCC"/>
    <property type="match status" value="1"/>
</dbReference>
<dbReference type="InterPro" id="IPR050101">
    <property type="entry name" value="CinA"/>
</dbReference>
<dbReference type="Pfam" id="PF00994">
    <property type="entry name" value="MoCF_biosynth"/>
    <property type="match status" value="1"/>
</dbReference>
<dbReference type="CDD" id="cd00885">
    <property type="entry name" value="cinA"/>
    <property type="match status" value="1"/>
</dbReference>
<dbReference type="Pfam" id="PF02464">
    <property type="entry name" value="CinA"/>
    <property type="match status" value="1"/>
</dbReference>
<dbReference type="InterPro" id="IPR008135">
    <property type="entry name" value="Competence-induced_CinA"/>
</dbReference>
<dbReference type="RefSeq" id="WP_217069267.1">
    <property type="nucleotide sequence ID" value="NZ_JAHQCS010000178.1"/>
</dbReference>
<dbReference type="InterPro" id="IPR008136">
    <property type="entry name" value="CinA_C"/>
</dbReference>
<proteinExistence type="inferred from homology"/>
<evidence type="ECO:0000313" key="3">
    <source>
        <dbReference type="EMBL" id="MBU9714485.1"/>
    </source>
</evidence>
<organism evidence="3 4">
    <name type="scientific">Evansella tamaricis</name>
    <dbReference type="NCBI Taxonomy" id="2069301"/>
    <lineage>
        <taxon>Bacteria</taxon>
        <taxon>Bacillati</taxon>
        <taxon>Bacillota</taxon>
        <taxon>Bacilli</taxon>
        <taxon>Bacillales</taxon>
        <taxon>Bacillaceae</taxon>
        <taxon>Evansella</taxon>
    </lineage>
</organism>
<name>A0ABS6JQ30_9BACI</name>
<dbReference type="SMART" id="SM00852">
    <property type="entry name" value="MoCF_biosynth"/>
    <property type="match status" value="1"/>
</dbReference>
<feature type="domain" description="MoaB/Mog" evidence="2">
    <location>
        <begin position="4"/>
        <end position="170"/>
    </location>
</feature>
<comment type="caution">
    <text evidence="3">The sequence shown here is derived from an EMBL/GenBank/DDBJ whole genome shotgun (WGS) entry which is preliminary data.</text>
</comment>
<dbReference type="NCBIfam" id="TIGR00177">
    <property type="entry name" value="molyb_syn"/>
    <property type="match status" value="1"/>
</dbReference>
<evidence type="ECO:0000256" key="1">
    <source>
        <dbReference type="HAMAP-Rule" id="MF_00226"/>
    </source>
</evidence>
<dbReference type="PIRSF" id="PIRSF006728">
    <property type="entry name" value="CinA"/>
    <property type="match status" value="1"/>
</dbReference>
<protein>
    <recommendedName>
        <fullName evidence="1">Putative competence-damage inducible protein</fullName>
    </recommendedName>
</protein>
<dbReference type="Pfam" id="PF18146">
    <property type="entry name" value="CinA_KH"/>
    <property type="match status" value="1"/>
</dbReference>
<reference evidence="3 4" key="1">
    <citation type="submission" date="2021-06" db="EMBL/GenBank/DDBJ databases">
        <title>Bacillus sp. RD4P76, an endophyte from a halophyte.</title>
        <authorList>
            <person name="Sun J.-Q."/>
        </authorList>
    </citation>
    <scope>NUCLEOTIDE SEQUENCE [LARGE SCALE GENOMIC DNA]</scope>
    <source>
        <strain evidence="3 4">CGMCC 1.15917</strain>
    </source>
</reference>